<dbReference type="Pfam" id="PF02616">
    <property type="entry name" value="SMC_ScpA"/>
    <property type="match status" value="1"/>
</dbReference>
<evidence type="ECO:0000313" key="3">
    <source>
        <dbReference type="Proteomes" id="UP000231581"/>
    </source>
</evidence>
<dbReference type="Gene3D" id="1.10.10.580">
    <property type="entry name" value="Structural maintenance of chromosome 1. Chain E"/>
    <property type="match status" value="1"/>
</dbReference>
<dbReference type="AlphaFoldDB" id="A0A2H0BST5"/>
<organism evidence="2 3">
    <name type="scientific">Candidatus Uhrbacteria bacterium CG22_combo_CG10-13_8_21_14_all_47_17</name>
    <dbReference type="NCBI Taxonomy" id="1975041"/>
    <lineage>
        <taxon>Bacteria</taxon>
        <taxon>Candidatus Uhriibacteriota</taxon>
    </lineage>
</organism>
<reference evidence="2 3" key="1">
    <citation type="submission" date="2017-09" db="EMBL/GenBank/DDBJ databases">
        <title>Depth-based differentiation of microbial function through sediment-hosted aquifers and enrichment of novel symbionts in the deep terrestrial subsurface.</title>
        <authorList>
            <person name="Probst A.J."/>
            <person name="Ladd B."/>
            <person name="Jarett J.K."/>
            <person name="Geller-Mcgrath D.E."/>
            <person name="Sieber C.M."/>
            <person name="Emerson J.B."/>
            <person name="Anantharaman K."/>
            <person name="Thomas B.C."/>
            <person name="Malmstrom R."/>
            <person name="Stieglmeier M."/>
            <person name="Klingl A."/>
            <person name="Woyke T."/>
            <person name="Ryan C.M."/>
            <person name="Banfield J.F."/>
        </authorList>
    </citation>
    <scope>NUCLEOTIDE SEQUENCE [LARGE SCALE GENOMIC DNA]</scope>
    <source>
        <strain evidence="2">CG22_combo_CG10-13_8_21_14_all_47_17</strain>
    </source>
</reference>
<protein>
    <recommendedName>
        <fullName evidence="1">Segregation and condensation protein A</fullName>
    </recommendedName>
</protein>
<gene>
    <name evidence="2" type="ORF">COX00_02640</name>
</gene>
<dbReference type="PANTHER" id="PTHR33969">
    <property type="entry name" value="SEGREGATION AND CONDENSATION PROTEIN A"/>
    <property type="match status" value="1"/>
</dbReference>
<proteinExistence type="predicted"/>
<sequence length="236" mass="27396">MAYSVKIEQFEGPLDLLLKLVESEKLEITQVSLLEVTEPFLTHVREHQGQIPPQDLADFLIVAAKLVYLKSKALMPDLYDEELEEGPDLEEQLRLYRVFAKAAERIDALVKNGRVSFSRSKRRLVKREPLFSPPEGITSDDLRIAFLRVAKRLEPILRLPKVAVARSITIEDKIDQLTQRVRSMMRVSFHKILAESKDRYEMVVSFLALLELVKQRIVQYDQPELFKEITLQHTKE</sequence>
<dbReference type="EMBL" id="PCSZ01000050">
    <property type="protein sequence ID" value="PIP60599.1"/>
    <property type="molecule type" value="Genomic_DNA"/>
</dbReference>
<dbReference type="PANTHER" id="PTHR33969:SF2">
    <property type="entry name" value="SEGREGATION AND CONDENSATION PROTEIN A"/>
    <property type="match status" value="1"/>
</dbReference>
<accession>A0A2H0BST5</accession>
<dbReference type="InterPro" id="IPR003768">
    <property type="entry name" value="ScpA"/>
</dbReference>
<dbReference type="InterPro" id="IPR023093">
    <property type="entry name" value="ScpA-like_C"/>
</dbReference>
<name>A0A2H0BST5_9BACT</name>
<dbReference type="Proteomes" id="UP000231581">
    <property type="component" value="Unassembled WGS sequence"/>
</dbReference>
<evidence type="ECO:0000313" key="2">
    <source>
        <dbReference type="EMBL" id="PIP60599.1"/>
    </source>
</evidence>
<evidence type="ECO:0000256" key="1">
    <source>
        <dbReference type="ARBA" id="ARBA00044777"/>
    </source>
</evidence>
<comment type="caution">
    <text evidence="2">The sequence shown here is derived from an EMBL/GenBank/DDBJ whole genome shotgun (WGS) entry which is preliminary data.</text>
</comment>
<dbReference type="Gene3D" id="6.10.250.2410">
    <property type="match status" value="1"/>
</dbReference>